<dbReference type="AlphaFoldDB" id="A0A249P9I8"/>
<sequence>MDFALSLQALGEELTDDAVQQVVQKVALQALRGVVMKSPVDTGRFRGNWTVSVDAKDTSITDATDKGGGETIAKGAALIAALPPYRTVWISNNLPYARRLETGWSKQAPAGVVALTIAEIESQFR</sequence>
<evidence type="ECO:0000313" key="2">
    <source>
        <dbReference type="Proteomes" id="UP000217211"/>
    </source>
</evidence>
<dbReference type="Pfam" id="PF04883">
    <property type="entry name" value="HK97-gp10_like"/>
    <property type="match status" value="1"/>
</dbReference>
<dbReference type="Proteomes" id="UP000217211">
    <property type="component" value="Chromosome"/>
</dbReference>
<proteinExistence type="predicted"/>
<dbReference type="EMBL" id="CP023067">
    <property type="protein sequence ID" value="ASY62526.1"/>
    <property type="molecule type" value="Genomic_DNA"/>
</dbReference>
<gene>
    <name evidence="1" type="ORF">SJ05684_c10690</name>
</gene>
<evidence type="ECO:0000313" key="1">
    <source>
        <dbReference type="EMBL" id="ASY62526.1"/>
    </source>
</evidence>
<keyword evidence="2" id="KW-1185">Reference proteome</keyword>
<dbReference type="InterPro" id="IPR010064">
    <property type="entry name" value="HK97-gp10_tail"/>
</dbReference>
<name>A0A249P9I8_9HYPH</name>
<dbReference type="eggNOG" id="ENOG502ZDW4">
    <property type="taxonomic scope" value="Bacteria"/>
</dbReference>
<accession>A0A249P9I8</accession>
<dbReference type="STRING" id="716928.GCA_000261485_04834"/>
<protein>
    <submittedName>
        <fullName evidence="1">Phage protein</fullName>
    </submittedName>
</protein>
<organism evidence="1 2">
    <name type="scientific">Sinorhizobium sojae CCBAU 05684</name>
    <dbReference type="NCBI Taxonomy" id="716928"/>
    <lineage>
        <taxon>Bacteria</taxon>
        <taxon>Pseudomonadati</taxon>
        <taxon>Pseudomonadota</taxon>
        <taxon>Alphaproteobacteria</taxon>
        <taxon>Hyphomicrobiales</taxon>
        <taxon>Rhizobiaceae</taxon>
        <taxon>Sinorhizobium/Ensifer group</taxon>
        <taxon>Sinorhizobium</taxon>
    </lineage>
</organism>
<reference evidence="1 2" key="1">
    <citation type="submission" date="2017-08" db="EMBL/GenBank/DDBJ databases">
        <title>Multipartite genome sequences of Sinorhizobium species nodulating soybeans.</title>
        <authorList>
            <person name="Tian C.F."/>
        </authorList>
    </citation>
    <scope>NUCLEOTIDE SEQUENCE [LARGE SCALE GENOMIC DNA]</scope>
    <source>
        <strain evidence="1 2">CCBAU 05684</strain>
    </source>
</reference>
<dbReference type="KEGG" id="esj:SJ05684_c10690"/>